<dbReference type="Proteomes" id="UP000238206">
    <property type="component" value="Unassembled WGS sequence"/>
</dbReference>
<proteinExistence type="predicted"/>
<evidence type="ECO:0000313" key="3">
    <source>
        <dbReference type="Proteomes" id="UP000238206"/>
    </source>
</evidence>
<dbReference type="Pfam" id="PF20613">
    <property type="entry name" value="HipA_2"/>
    <property type="match status" value="1"/>
</dbReference>
<gene>
    <name evidence="2" type="ORF">C5615_14965</name>
</gene>
<comment type="caution">
    <text evidence="2">The sequence shown here is derived from an EMBL/GenBank/DDBJ whole genome shotgun (WGS) entry which is preliminary data.</text>
</comment>
<evidence type="ECO:0000259" key="1">
    <source>
        <dbReference type="Pfam" id="PF20613"/>
    </source>
</evidence>
<sequence length="231" mass="25981">MINDHVIQVMEVLERTTQGITEPFLCRGDDGALYYAKGRAAGRKSLVSEWLASSLAREFGLPIAPFAVGEVDDAIIRFGAPELADLGAGYVFLSRRAEHVMEFTWLNVQEVSPAVRSDVLIFDYWVRNQDRMLTDLGGNPNLLWAPARKDLVVIDFNQAFDPDFDCDTFFSSHAFAGSWDHVFEDLLERQHYEDRLRAALGKFEDIRGGLARSDSFLRFLSGASEAIMLPI</sequence>
<protein>
    <recommendedName>
        <fullName evidence="1">HipA-like kinase domain-containing protein</fullName>
    </recommendedName>
</protein>
<dbReference type="EMBL" id="PUIQ01000016">
    <property type="protein sequence ID" value="PQP18101.1"/>
    <property type="molecule type" value="Genomic_DNA"/>
</dbReference>
<feature type="domain" description="HipA-like kinase" evidence="1">
    <location>
        <begin position="9"/>
        <end position="206"/>
    </location>
</feature>
<reference evidence="2 3" key="1">
    <citation type="submission" date="2018-02" db="EMBL/GenBank/DDBJ databases">
        <title>Draft genome sequencing of Burkholderia cepacia Y14-15.</title>
        <authorList>
            <person name="Zheng B.-X."/>
        </authorList>
    </citation>
    <scope>NUCLEOTIDE SEQUENCE [LARGE SCALE GENOMIC DNA]</scope>
    <source>
        <strain evidence="2 3">Y14-15</strain>
    </source>
</reference>
<name>A0A2S8ITI4_BURCE</name>
<dbReference type="InterPro" id="IPR046748">
    <property type="entry name" value="HipA_2"/>
</dbReference>
<accession>A0A2S8ITI4</accession>
<dbReference type="AlphaFoldDB" id="A0A2S8ITI4"/>
<dbReference type="RefSeq" id="WP_146120836.1">
    <property type="nucleotide sequence ID" value="NZ_PUIQ01000016.1"/>
</dbReference>
<organism evidence="2 3">
    <name type="scientific">Burkholderia cepacia</name>
    <name type="common">Pseudomonas cepacia</name>
    <dbReference type="NCBI Taxonomy" id="292"/>
    <lineage>
        <taxon>Bacteria</taxon>
        <taxon>Pseudomonadati</taxon>
        <taxon>Pseudomonadota</taxon>
        <taxon>Betaproteobacteria</taxon>
        <taxon>Burkholderiales</taxon>
        <taxon>Burkholderiaceae</taxon>
        <taxon>Burkholderia</taxon>
        <taxon>Burkholderia cepacia complex</taxon>
    </lineage>
</organism>
<evidence type="ECO:0000313" key="2">
    <source>
        <dbReference type="EMBL" id="PQP18101.1"/>
    </source>
</evidence>